<accession>A4JFJ5</accession>
<gene>
    <name evidence="2" type="ordered locus">Bcep1808_2046</name>
</gene>
<feature type="region of interest" description="Disordered" evidence="1">
    <location>
        <begin position="1"/>
        <end position="26"/>
    </location>
</feature>
<organism evidence="2 3">
    <name type="scientific">Burkholderia vietnamiensis (strain G4 / LMG 22486)</name>
    <name type="common">Burkholderia cepacia (strain R1808)</name>
    <dbReference type="NCBI Taxonomy" id="269482"/>
    <lineage>
        <taxon>Bacteria</taxon>
        <taxon>Pseudomonadati</taxon>
        <taxon>Pseudomonadota</taxon>
        <taxon>Betaproteobacteria</taxon>
        <taxon>Burkholderiales</taxon>
        <taxon>Burkholderiaceae</taxon>
        <taxon>Burkholderia</taxon>
        <taxon>Burkholderia cepacia complex</taxon>
    </lineage>
</organism>
<proteinExistence type="predicted"/>
<protein>
    <submittedName>
        <fullName evidence="2">Uncharacterized protein</fullName>
    </submittedName>
</protein>
<reference evidence="3" key="1">
    <citation type="submission" date="2007-03" db="EMBL/GenBank/DDBJ databases">
        <title>Complete sequence of chromosome 1 of Burkholderia vietnamiensis G4.</title>
        <authorList>
            <consortium name="US DOE Joint Genome Institute"/>
            <person name="Copeland A."/>
            <person name="Lucas S."/>
            <person name="Lapidus A."/>
            <person name="Barry K."/>
            <person name="Detter J.C."/>
            <person name="Glavina del Rio T."/>
            <person name="Hammon N."/>
            <person name="Israni S."/>
            <person name="Dalin E."/>
            <person name="Tice H."/>
            <person name="Pitluck S."/>
            <person name="Chain P."/>
            <person name="Malfatti S."/>
            <person name="Shin M."/>
            <person name="Vergez L."/>
            <person name="Schmutz J."/>
            <person name="Larimer F."/>
            <person name="Land M."/>
            <person name="Hauser L."/>
            <person name="Kyrpides N."/>
            <person name="Tiedje J."/>
            <person name="Richardson P."/>
        </authorList>
    </citation>
    <scope>NUCLEOTIDE SEQUENCE [LARGE SCALE GENOMIC DNA]</scope>
    <source>
        <strain evidence="3">G4 / LMG 22486</strain>
    </source>
</reference>
<evidence type="ECO:0000313" key="2">
    <source>
        <dbReference type="EMBL" id="ABO55048.1"/>
    </source>
</evidence>
<name>A4JFJ5_BURVG</name>
<sequence length="345" mass="37840">MNPTPQHETAPIPLATAPSRPSRADAPLRSSTVIFGHRSTPTGREPWIGRLTHDADLSFSLMILASGVIGETIERERNMASGDSRGLDPEALAQRIIRESEGVFEFDRVFPKGGEPAIFRTDLTIHHFASPSHEPIVRLHAIDCDRSTVHVFGGGTRLFLGSSAFQLVFGPVAPECGLDPRLERESLAYAQQATKALTQADWQINRRSPELDTAMRDARQIALPTFEWRSAFLLAERRNLTMCIANLAPLGTVTKGVVISRGDFYVVQQDRSSGRVWLHDRTELDGHAPEVGDQLAIAYESVPGPSSRANPVRGRVRLLGPAPERREPIVDHAVPSAAPHSLVAR</sequence>
<dbReference type="AlphaFoldDB" id="A4JFJ5"/>
<evidence type="ECO:0000313" key="3">
    <source>
        <dbReference type="Proteomes" id="UP000002287"/>
    </source>
</evidence>
<dbReference type="HOGENOM" id="CLU_803335_0_0_4"/>
<dbReference type="EMBL" id="CP000614">
    <property type="protein sequence ID" value="ABO55048.1"/>
    <property type="molecule type" value="Genomic_DNA"/>
</dbReference>
<evidence type="ECO:0000256" key="1">
    <source>
        <dbReference type="SAM" id="MobiDB-lite"/>
    </source>
</evidence>
<dbReference type="Proteomes" id="UP000002287">
    <property type="component" value="Chromosome 1"/>
</dbReference>
<dbReference type="KEGG" id="bvi:Bcep1808_2046"/>